<gene>
    <name evidence="2" type="ORF">N7463_002698</name>
</gene>
<proteinExistence type="predicted"/>
<name>A0A9W9XZS2_9EURO</name>
<reference evidence="2" key="1">
    <citation type="submission" date="2022-12" db="EMBL/GenBank/DDBJ databases">
        <authorList>
            <person name="Petersen C."/>
        </authorList>
    </citation>
    <scope>NUCLEOTIDE SEQUENCE</scope>
    <source>
        <strain evidence="2">IBT 29495</strain>
    </source>
</reference>
<dbReference type="EMBL" id="JAPWDS010000002">
    <property type="protein sequence ID" value="KAJ5513146.1"/>
    <property type="molecule type" value="Genomic_DNA"/>
</dbReference>
<keyword evidence="3" id="KW-1185">Reference proteome</keyword>
<evidence type="ECO:0000256" key="1">
    <source>
        <dbReference type="SAM" id="SignalP"/>
    </source>
</evidence>
<reference evidence="2" key="2">
    <citation type="journal article" date="2023" name="IMA Fungus">
        <title>Comparative genomic study of the Penicillium genus elucidates a diverse pangenome and 15 lateral gene transfer events.</title>
        <authorList>
            <person name="Petersen C."/>
            <person name="Sorensen T."/>
            <person name="Nielsen M.R."/>
            <person name="Sondergaard T.E."/>
            <person name="Sorensen J.L."/>
            <person name="Fitzpatrick D.A."/>
            <person name="Frisvad J.C."/>
            <person name="Nielsen K.L."/>
        </authorList>
    </citation>
    <scope>NUCLEOTIDE SEQUENCE</scope>
    <source>
        <strain evidence="2">IBT 29495</strain>
    </source>
</reference>
<evidence type="ECO:0000313" key="2">
    <source>
        <dbReference type="EMBL" id="KAJ5513146.1"/>
    </source>
</evidence>
<protein>
    <submittedName>
        <fullName evidence="2">Uncharacterized protein</fullName>
    </submittedName>
</protein>
<feature type="chain" id="PRO_5040864525" evidence="1">
    <location>
        <begin position="18"/>
        <end position="145"/>
    </location>
</feature>
<dbReference type="Proteomes" id="UP001149954">
    <property type="component" value="Unassembled WGS sequence"/>
</dbReference>
<accession>A0A9W9XZS2</accession>
<keyword evidence="1" id="KW-0732">Signal</keyword>
<evidence type="ECO:0000313" key="3">
    <source>
        <dbReference type="Proteomes" id="UP001149954"/>
    </source>
</evidence>
<comment type="caution">
    <text evidence="2">The sequence shown here is derived from an EMBL/GenBank/DDBJ whole genome shotgun (WGS) entry which is preliminary data.</text>
</comment>
<organism evidence="2 3">
    <name type="scientific">Penicillium fimorum</name>
    <dbReference type="NCBI Taxonomy" id="1882269"/>
    <lineage>
        <taxon>Eukaryota</taxon>
        <taxon>Fungi</taxon>
        <taxon>Dikarya</taxon>
        <taxon>Ascomycota</taxon>
        <taxon>Pezizomycotina</taxon>
        <taxon>Eurotiomycetes</taxon>
        <taxon>Eurotiomycetidae</taxon>
        <taxon>Eurotiales</taxon>
        <taxon>Aspergillaceae</taxon>
        <taxon>Penicillium</taxon>
    </lineage>
</organism>
<feature type="signal peptide" evidence="1">
    <location>
        <begin position="1"/>
        <end position="17"/>
    </location>
</feature>
<sequence length="145" mass="15219">MHHYKALVLVLAHLALSSKYFKQRIENPKLLTISSSNTEAAACPAGGCGSAPACVLTEICTTATFVSPSTTTITTCVPTPTCAGVYSSCEFGTPNDQCCSGYCAANKCRSTDDNWPSCREDGGPCVVDEHCCYGNACINGICSRT</sequence>
<dbReference type="AlphaFoldDB" id="A0A9W9XZS2"/>
<dbReference type="OrthoDB" id="4507040at2759"/>